<evidence type="ECO:0000313" key="2">
    <source>
        <dbReference type="EMBL" id="OMJ23387.1"/>
    </source>
</evidence>
<evidence type="ECO:0008006" key="4">
    <source>
        <dbReference type="Google" id="ProtNLM"/>
    </source>
</evidence>
<dbReference type="EMBL" id="LSSN01000549">
    <property type="protein sequence ID" value="OMJ23387.1"/>
    <property type="molecule type" value="Genomic_DNA"/>
</dbReference>
<keyword evidence="1" id="KW-1133">Transmembrane helix</keyword>
<accession>A0A1R1Y8X6</accession>
<feature type="transmembrane region" description="Helical" evidence="1">
    <location>
        <begin position="227"/>
        <end position="250"/>
    </location>
</feature>
<keyword evidence="1" id="KW-0812">Transmembrane</keyword>
<dbReference type="Proteomes" id="UP000187283">
    <property type="component" value="Unassembled WGS sequence"/>
</dbReference>
<evidence type="ECO:0000313" key="3">
    <source>
        <dbReference type="Proteomes" id="UP000187283"/>
    </source>
</evidence>
<reference evidence="2 3" key="1">
    <citation type="submission" date="2017-01" db="EMBL/GenBank/DDBJ databases">
        <authorList>
            <person name="Mah S.A."/>
            <person name="Swanson W.J."/>
            <person name="Moy G.W."/>
            <person name="Vacquier V.D."/>
        </authorList>
    </citation>
    <scope>NUCLEOTIDE SEQUENCE [LARGE SCALE GENOMIC DNA]</scope>
    <source>
        <strain evidence="2 3">GSMNP</strain>
    </source>
</reference>
<sequence length="251" mass="28547">MLSKLYSLKEPAYNGLEIAKKYHKQIISLKDDLVHNFDIVSKCHPALSFLVQDNPVQLELAKKALNVADRMFFVQKDIINGALNDRRDVFTEMDNVLSLLKSLHINEDILIQTDSEPNDTNKDINAPTEARKTLFDFIDDTSIDTLLSNASDVSNGFNEQLARLDIAKKKISIISAELLQCETSSILIKADDINVLRGKVDFCDESVEQFFEDYESLIHHCKQLDQVITYTISFLLSFPLIKLFFISSLLL</sequence>
<name>A0A1R1Y8X6_9FUNG</name>
<dbReference type="OrthoDB" id="1937984at2759"/>
<gene>
    <name evidence="2" type="ORF">AYI70_g2285</name>
</gene>
<dbReference type="AlphaFoldDB" id="A0A1R1Y8X6"/>
<organism evidence="2 3">
    <name type="scientific">Smittium culicis</name>
    <dbReference type="NCBI Taxonomy" id="133412"/>
    <lineage>
        <taxon>Eukaryota</taxon>
        <taxon>Fungi</taxon>
        <taxon>Fungi incertae sedis</taxon>
        <taxon>Zoopagomycota</taxon>
        <taxon>Kickxellomycotina</taxon>
        <taxon>Harpellomycetes</taxon>
        <taxon>Harpellales</taxon>
        <taxon>Legeriomycetaceae</taxon>
        <taxon>Smittium</taxon>
    </lineage>
</organism>
<dbReference type="STRING" id="133412.A0A1R1Y8X6"/>
<comment type="caution">
    <text evidence="2">The sequence shown here is derived from an EMBL/GenBank/DDBJ whole genome shotgun (WGS) entry which is preliminary data.</text>
</comment>
<keyword evidence="3" id="KW-1185">Reference proteome</keyword>
<protein>
    <recommendedName>
        <fullName evidence="4">Autophagy-related protein 17</fullName>
    </recommendedName>
</protein>
<evidence type="ECO:0000256" key="1">
    <source>
        <dbReference type="SAM" id="Phobius"/>
    </source>
</evidence>
<proteinExistence type="predicted"/>
<keyword evidence="1" id="KW-0472">Membrane</keyword>